<keyword evidence="4" id="KW-0186">Copper</keyword>
<dbReference type="CDD" id="cd13854">
    <property type="entry name" value="CuRO_1_MaLCC_like"/>
    <property type="match status" value="1"/>
</dbReference>
<dbReference type="GO" id="GO:0005507">
    <property type="term" value="F:copper ion binding"/>
    <property type="evidence" value="ECO:0007669"/>
    <property type="project" value="InterPro"/>
</dbReference>
<protein>
    <recommendedName>
        <fullName evidence="10">Laccase</fullName>
    </recommendedName>
</protein>
<dbReference type="OrthoDB" id="2121828at2759"/>
<dbReference type="GO" id="GO:0016491">
    <property type="term" value="F:oxidoreductase activity"/>
    <property type="evidence" value="ECO:0007669"/>
    <property type="project" value="UniProtKB-KW"/>
</dbReference>
<evidence type="ECO:0000313" key="9">
    <source>
        <dbReference type="Proteomes" id="UP000566819"/>
    </source>
</evidence>
<evidence type="ECO:0000313" key="8">
    <source>
        <dbReference type="EMBL" id="KAF4632157.1"/>
    </source>
</evidence>
<sequence length="607" mass="67717">MQFLENCLKTLTYVFTLGSISPWDREVITQHPLSIFPAHGQGYDEPDYPVFVPPHGPQSSVFTCEYPSLKGWTPCSTAENRSCWLRGPDGEEFNIHTDYEKVAPVGIVRKYILNATSMALSPDGFINHDGKTFNNTFPGPWIQACWGDQIEVKVTNYLKFNGTSIHWHGIRQLMSIEMDGVGGVTQCPIAPNDTFTYRFNTTQYGTSWYHSHYSLQYTDGLRGPLTIYGPSSSEYDEGIDPILMSDWLHRSAFSDFFRELGVNGSQPPRMASIILNSSGRDSCTLEEKNEGLCTTPPPLLTEIVQRGKKYLLRLINTSTDNIFIFSIDNHNLTVIETDFVPIKPYTTNSVLVGIGNYLSSKSQLASAKQVLGQRYHVVLDAIPNDTRTPANQSYWIRTIPAAGCSTFQTPQDERTGILRYSDADAIDPTTTSSVSDTTCRDEPYESLIPIVPWEIGDPVNEQQSSTFQVGLTETDPTTNTFPGHGNFSRWDLGSTPLFLNFSNPTLNNTKNTVFPDEIEVVQFSGSAYTDESWIYLLITATGFPFDPARKTFVKTASHPVYLDPFPPFPFPHKYNTLTQGVHRSISTATTSPFSNNHPNPTGTPSST</sequence>
<dbReference type="InterPro" id="IPR045087">
    <property type="entry name" value="Cu-oxidase_fam"/>
</dbReference>
<dbReference type="InterPro" id="IPR001117">
    <property type="entry name" value="Cu-oxidase_2nd"/>
</dbReference>
<keyword evidence="2" id="KW-0479">Metal-binding</keyword>
<dbReference type="Gene3D" id="2.60.40.420">
    <property type="entry name" value="Cupredoxins - blue copper proteins"/>
    <property type="match status" value="2"/>
</dbReference>
<evidence type="ECO:0000256" key="4">
    <source>
        <dbReference type="ARBA" id="ARBA00023008"/>
    </source>
</evidence>
<name>A0A8H4W3A7_9HELO</name>
<dbReference type="Pfam" id="PF07732">
    <property type="entry name" value="Cu-oxidase_3"/>
    <property type="match status" value="1"/>
</dbReference>
<reference evidence="8 9" key="1">
    <citation type="submission" date="2020-03" db="EMBL/GenBank/DDBJ databases">
        <title>Draft Genome Sequence of Cudoniella acicularis.</title>
        <authorList>
            <person name="Buettner E."/>
            <person name="Kellner H."/>
        </authorList>
    </citation>
    <scope>NUCLEOTIDE SEQUENCE [LARGE SCALE GENOMIC DNA]</scope>
    <source>
        <strain evidence="8 9">DSM 108380</strain>
    </source>
</reference>
<feature type="region of interest" description="Disordered" evidence="5">
    <location>
        <begin position="587"/>
        <end position="607"/>
    </location>
</feature>
<comment type="caution">
    <text evidence="8">The sequence shown here is derived from an EMBL/GenBank/DDBJ whole genome shotgun (WGS) entry which is preliminary data.</text>
</comment>
<keyword evidence="3" id="KW-0560">Oxidoreductase</keyword>
<evidence type="ECO:0000256" key="2">
    <source>
        <dbReference type="ARBA" id="ARBA00022723"/>
    </source>
</evidence>
<feature type="domain" description="Plastocyanin-like" evidence="7">
    <location>
        <begin position="117"/>
        <end position="230"/>
    </location>
</feature>
<evidence type="ECO:0000259" key="7">
    <source>
        <dbReference type="Pfam" id="PF07732"/>
    </source>
</evidence>
<evidence type="ECO:0000259" key="6">
    <source>
        <dbReference type="Pfam" id="PF00394"/>
    </source>
</evidence>
<feature type="domain" description="Plastocyanin-like" evidence="6">
    <location>
        <begin position="241"/>
        <end position="357"/>
    </location>
</feature>
<keyword evidence="9" id="KW-1185">Reference proteome</keyword>
<dbReference type="InterPro" id="IPR008972">
    <property type="entry name" value="Cupredoxin"/>
</dbReference>
<evidence type="ECO:0000256" key="5">
    <source>
        <dbReference type="SAM" id="MobiDB-lite"/>
    </source>
</evidence>
<dbReference type="PANTHER" id="PTHR11709:SF71">
    <property type="entry name" value="OXIDOREDUCTASE TPCJ"/>
    <property type="match status" value="1"/>
</dbReference>
<organism evidence="8 9">
    <name type="scientific">Cudoniella acicularis</name>
    <dbReference type="NCBI Taxonomy" id="354080"/>
    <lineage>
        <taxon>Eukaryota</taxon>
        <taxon>Fungi</taxon>
        <taxon>Dikarya</taxon>
        <taxon>Ascomycota</taxon>
        <taxon>Pezizomycotina</taxon>
        <taxon>Leotiomycetes</taxon>
        <taxon>Helotiales</taxon>
        <taxon>Tricladiaceae</taxon>
        <taxon>Cudoniella</taxon>
    </lineage>
</organism>
<dbReference type="SUPFAM" id="SSF49503">
    <property type="entry name" value="Cupredoxins"/>
    <property type="match status" value="2"/>
</dbReference>
<dbReference type="FunFam" id="2.60.40.420:FF:000021">
    <property type="entry name" value="Extracellular dihydrogeodin oxidase/laccase"/>
    <property type="match status" value="1"/>
</dbReference>
<gene>
    <name evidence="8" type="ORF">G7Y89_g5960</name>
</gene>
<proteinExistence type="inferred from homology"/>
<dbReference type="Proteomes" id="UP000566819">
    <property type="component" value="Unassembled WGS sequence"/>
</dbReference>
<dbReference type="CDD" id="cd13880">
    <property type="entry name" value="CuRO_2_MaLCC_like"/>
    <property type="match status" value="1"/>
</dbReference>
<evidence type="ECO:0008006" key="10">
    <source>
        <dbReference type="Google" id="ProtNLM"/>
    </source>
</evidence>
<evidence type="ECO:0000256" key="3">
    <source>
        <dbReference type="ARBA" id="ARBA00023002"/>
    </source>
</evidence>
<dbReference type="Pfam" id="PF00394">
    <property type="entry name" value="Cu-oxidase"/>
    <property type="match status" value="1"/>
</dbReference>
<accession>A0A8H4W3A7</accession>
<dbReference type="AlphaFoldDB" id="A0A8H4W3A7"/>
<dbReference type="InterPro" id="IPR011707">
    <property type="entry name" value="Cu-oxidase-like_N"/>
</dbReference>
<dbReference type="PANTHER" id="PTHR11709">
    <property type="entry name" value="MULTI-COPPER OXIDASE"/>
    <property type="match status" value="1"/>
</dbReference>
<evidence type="ECO:0000256" key="1">
    <source>
        <dbReference type="ARBA" id="ARBA00010609"/>
    </source>
</evidence>
<comment type="similarity">
    <text evidence="1">Belongs to the multicopper oxidase family.</text>
</comment>
<dbReference type="EMBL" id="JAAMPI010000372">
    <property type="protein sequence ID" value="KAF4632157.1"/>
    <property type="molecule type" value="Genomic_DNA"/>
</dbReference>